<dbReference type="Proteomes" id="UP000054538">
    <property type="component" value="Unassembled WGS sequence"/>
</dbReference>
<dbReference type="GO" id="GO:0005737">
    <property type="term" value="C:cytoplasm"/>
    <property type="evidence" value="ECO:0007669"/>
    <property type="project" value="TreeGrafter"/>
</dbReference>
<name>A0A0D0DHP3_9AGAM</name>
<dbReference type="Pfam" id="PF00226">
    <property type="entry name" value="DnaJ"/>
    <property type="match status" value="1"/>
</dbReference>
<dbReference type="HOGENOM" id="CLU_009539_3_1_1"/>
<keyword evidence="3" id="KW-1185">Reference proteome</keyword>
<dbReference type="PANTHER" id="PTHR44029">
    <property type="entry name" value="DNAJ HOMOLOG SUBFAMILY C MEMBER 21"/>
    <property type="match status" value="1"/>
</dbReference>
<dbReference type="SUPFAM" id="SSF46565">
    <property type="entry name" value="Chaperone J-domain"/>
    <property type="match status" value="1"/>
</dbReference>
<dbReference type="InterPro" id="IPR036869">
    <property type="entry name" value="J_dom_sf"/>
</dbReference>
<evidence type="ECO:0000313" key="2">
    <source>
        <dbReference type="EMBL" id="KIK80969.1"/>
    </source>
</evidence>
<dbReference type="CDD" id="cd06257">
    <property type="entry name" value="DnaJ"/>
    <property type="match status" value="1"/>
</dbReference>
<dbReference type="EMBL" id="KN825891">
    <property type="protein sequence ID" value="KIK80969.1"/>
    <property type="molecule type" value="Genomic_DNA"/>
</dbReference>
<dbReference type="InterPro" id="IPR051964">
    <property type="entry name" value="Chaperone_stress_response"/>
</dbReference>
<dbReference type="InParanoid" id="A0A0D0DHP3"/>
<accession>A0A0D0DHP3</accession>
<dbReference type="InterPro" id="IPR018253">
    <property type="entry name" value="DnaJ_domain_CS"/>
</dbReference>
<reference evidence="3" key="2">
    <citation type="submission" date="2015-01" db="EMBL/GenBank/DDBJ databases">
        <title>Evolutionary Origins and Diversification of the Mycorrhizal Mutualists.</title>
        <authorList>
            <consortium name="DOE Joint Genome Institute"/>
            <consortium name="Mycorrhizal Genomics Consortium"/>
            <person name="Kohler A."/>
            <person name="Kuo A."/>
            <person name="Nagy L.G."/>
            <person name="Floudas D."/>
            <person name="Copeland A."/>
            <person name="Barry K.W."/>
            <person name="Cichocki N."/>
            <person name="Veneault-Fourrey C."/>
            <person name="LaButti K."/>
            <person name="Lindquist E.A."/>
            <person name="Lipzen A."/>
            <person name="Lundell T."/>
            <person name="Morin E."/>
            <person name="Murat C."/>
            <person name="Riley R."/>
            <person name="Ohm R."/>
            <person name="Sun H."/>
            <person name="Tunlid A."/>
            <person name="Henrissat B."/>
            <person name="Grigoriev I.V."/>
            <person name="Hibbett D.S."/>
            <person name="Martin F."/>
        </authorList>
    </citation>
    <scope>NUCLEOTIDE SEQUENCE [LARGE SCALE GENOMIC DNA]</scope>
    <source>
        <strain evidence="3">Ve08.2h10</strain>
    </source>
</reference>
<dbReference type="PANTHER" id="PTHR44029:SF1">
    <property type="entry name" value="DNAJ HOMOLOG SUBFAMILY C MEMBER 21"/>
    <property type="match status" value="1"/>
</dbReference>
<evidence type="ECO:0000259" key="1">
    <source>
        <dbReference type="PROSITE" id="PS50076"/>
    </source>
</evidence>
<dbReference type="Gene3D" id="1.10.287.110">
    <property type="entry name" value="DnaJ domain"/>
    <property type="match status" value="1"/>
</dbReference>
<feature type="domain" description="J" evidence="1">
    <location>
        <begin position="19"/>
        <end position="85"/>
    </location>
</feature>
<dbReference type="InterPro" id="IPR001623">
    <property type="entry name" value="DnaJ_domain"/>
</dbReference>
<gene>
    <name evidence="2" type="ORF">PAXRUDRAFT_833203</name>
</gene>
<reference evidence="2 3" key="1">
    <citation type="submission" date="2014-04" db="EMBL/GenBank/DDBJ databases">
        <authorList>
            <consortium name="DOE Joint Genome Institute"/>
            <person name="Kuo A."/>
            <person name="Kohler A."/>
            <person name="Jargeat P."/>
            <person name="Nagy L.G."/>
            <person name="Floudas D."/>
            <person name="Copeland A."/>
            <person name="Barry K.W."/>
            <person name="Cichocki N."/>
            <person name="Veneault-Fourrey C."/>
            <person name="LaButti K."/>
            <person name="Lindquist E.A."/>
            <person name="Lipzen A."/>
            <person name="Lundell T."/>
            <person name="Morin E."/>
            <person name="Murat C."/>
            <person name="Sun H."/>
            <person name="Tunlid A."/>
            <person name="Henrissat B."/>
            <person name="Grigoriev I.V."/>
            <person name="Hibbett D.S."/>
            <person name="Martin F."/>
            <person name="Nordberg H.P."/>
            <person name="Cantor M.N."/>
            <person name="Hua S.X."/>
        </authorList>
    </citation>
    <scope>NUCLEOTIDE SEQUENCE [LARGE SCALE GENOMIC DNA]</scope>
    <source>
        <strain evidence="2 3">Ve08.2h10</strain>
    </source>
</reference>
<organism evidence="2 3">
    <name type="scientific">Paxillus rubicundulus Ve08.2h10</name>
    <dbReference type="NCBI Taxonomy" id="930991"/>
    <lineage>
        <taxon>Eukaryota</taxon>
        <taxon>Fungi</taxon>
        <taxon>Dikarya</taxon>
        <taxon>Basidiomycota</taxon>
        <taxon>Agaricomycotina</taxon>
        <taxon>Agaricomycetes</taxon>
        <taxon>Agaricomycetidae</taxon>
        <taxon>Boletales</taxon>
        <taxon>Paxilineae</taxon>
        <taxon>Paxillaceae</taxon>
        <taxon>Paxillus</taxon>
    </lineage>
</organism>
<proteinExistence type="predicted"/>
<dbReference type="PRINTS" id="PR00625">
    <property type="entry name" value="JDOMAIN"/>
</dbReference>
<evidence type="ECO:0000313" key="3">
    <source>
        <dbReference type="Proteomes" id="UP000054538"/>
    </source>
</evidence>
<dbReference type="OrthoDB" id="5894at2759"/>
<protein>
    <recommendedName>
        <fullName evidence="1">J domain-containing protein</fullName>
    </recommendedName>
</protein>
<dbReference type="PROSITE" id="PS50076">
    <property type="entry name" value="DNAJ_2"/>
    <property type="match status" value="1"/>
</dbReference>
<dbReference type="SMART" id="SM00271">
    <property type="entry name" value="DnaJ"/>
    <property type="match status" value="1"/>
</dbReference>
<dbReference type="AlphaFoldDB" id="A0A0D0DHP3"/>
<dbReference type="STRING" id="930991.A0A0D0DHP3"/>
<sequence>MGARESTGKNESHESSIPDYYELFGVEESATADEIKKAYRRLALIHHPDRNKDDVERATKRFAAIQQAYEVLSDEQERAWYDSHKASLVPEPDAEIVFEDVRRGALPPRAGDRGLTVRHLSQFFDTTIWSGFADSEEGFFTLYRNLFSRLAQEESMVSEIEYPSFGFSTWSWTSPTTPSEAARNFYNAWLNFSTMKQFTWMEQYNAVNAPDRRIRR</sequence>
<dbReference type="PROSITE" id="PS00636">
    <property type="entry name" value="DNAJ_1"/>
    <property type="match status" value="1"/>
</dbReference>